<evidence type="ECO:0000256" key="8">
    <source>
        <dbReference type="RuleBase" id="RU000620"/>
    </source>
</evidence>
<dbReference type="InterPro" id="IPR000170">
    <property type="entry name" value="High_potential_FeS_prot"/>
</dbReference>
<dbReference type="EMBL" id="BJXU01000148">
    <property type="protein sequence ID" value="GEN25489.1"/>
    <property type="molecule type" value="Genomic_DNA"/>
</dbReference>
<comment type="similarity">
    <text evidence="8">Belongs to the high-potential iron-sulfur protein (HiPIP) family.</text>
</comment>
<evidence type="ECO:0000256" key="7">
    <source>
        <dbReference type="ARBA" id="ARBA00023014"/>
    </source>
</evidence>
<feature type="domain" description="High potential iron-sulfur proteins family profile" evidence="9">
    <location>
        <begin position="33"/>
        <end position="104"/>
    </location>
</feature>
<evidence type="ECO:0000256" key="1">
    <source>
        <dbReference type="ARBA" id="ARBA00002137"/>
    </source>
</evidence>
<reference evidence="11 12" key="1">
    <citation type="submission" date="2016-11" db="EMBL/GenBank/DDBJ databases">
        <authorList>
            <person name="Jaros S."/>
            <person name="Januszkiewicz K."/>
            <person name="Wedrychowicz H."/>
        </authorList>
    </citation>
    <scope>NUCLEOTIDE SEQUENCE [LARGE SCALE GENOMIC DNA]</scope>
    <source>
        <strain evidence="11 12">DSM 4740</strain>
    </source>
</reference>
<evidence type="ECO:0000256" key="5">
    <source>
        <dbReference type="ARBA" id="ARBA00022982"/>
    </source>
</evidence>
<evidence type="ECO:0000256" key="6">
    <source>
        <dbReference type="ARBA" id="ARBA00023004"/>
    </source>
</evidence>
<keyword evidence="6 8" id="KW-0408">Iron</keyword>
<evidence type="ECO:0000256" key="3">
    <source>
        <dbReference type="ARBA" id="ARBA00022485"/>
    </source>
</evidence>
<evidence type="ECO:0000313" key="11">
    <source>
        <dbReference type="EMBL" id="SHM26936.1"/>
    </source>
</evidence>
<dbReference type="STRING" id="44933.SAMN05660971_02608"/>
<dbReference type="GO" id="GO:0009055">
    <property type="term" value="F:electron transfer activity"/>
    <property type="evidence" value="ECO:0007669"/>
    <property type="project" value="InterPro"/>
</dbReference>
<dbReference type="GO" id="GO:0019646">
    <property type="term" value="P:aerobic electron transport chain"/>
    <property type="evidence" value="ECO:0007669"/>
    <property type="project" value="InterPro"/>
</dbReference>
<dbReference type="GO" id="GO:0051539">
    <property type="term" value="F:4 iron, 4 sulfur cluster binding"/>
    <property type="evidence" value="ECO:0007669"/>
    <property type="project" value="UniProtKB-KW"/>
</dbReference>
<organism evidence="11 12">
    <name type="scientific">Halomonas cupida</name>
    <dbReference type="NCBI Taxonomy" id="44933"/>
    <lineage>
        <taxon>Bacteria</taxon>
        <taxon>Pseudomonadati</taxon>
        <taxon>Pseudomonadota</taxon>
        <taxon>Gammaproteobacteria</taxon>
        <taxon>Oceanospirillales</taxon>
        <taxon>Halomonadaceae</taxon>
        <taxon>Halomonas</taxon>
    </lineage>
</organism>
<protein>
    <recommendedName>
        <fullName evidence="8">High-potential iron-sulfur protein</fullName>
        <shortName evidence="8">HiPIP</shortName>
    </recommendedName>
</protein>
<reference evidence="10 13" key="2">
    <citation type="submission" date="2019-07" db="EMBL/GenBank/DDBJ databases">
        <title>Whole genome shotgun sequence of Halomonas cupida NBRC 102219.</title>
        <authorList>
            <person name="Hosoyama A."/>
            <person name="Uohara A."/>
            <person name="Ohji S."/>
            <person name="Ichikawa N."/>
        </authorList>
    </citation>
    <scope>NUCLEOTIDE SEQUENCE [LARGE SCALE GENOMIC DNA]</scope>
    <source>
        <strain evidence="10 13">NBRC 102219</strain>
    </source>
</reference>
<dbReference type="RefSeq" id="WP_073435631.1">
    <property type="nucleotide sequence ID" value="NZ_BJXU01000148.1"/>
</dbReference>
<dbReference type="GO" id="GO:0046872">
    <property type="term" value="F:metal ion binding"/>
    <property type="evidence" value="ECO:0007669"/>
    <property type="project" value="UniProtKB-KW"/>
</dbReference>
<comment type="subunit">
    <text evidence="8">Homodimer.</text>
</comment>
<keyword evidence="2 8" id="KW-0813">Transport</keyword>
<keyword evidence="7 8" id="KW-0411">Iron-sulfur</keyword>
<dbReference type="OrthoDB" id="5298540at2"/>
<keyword evidence="4 8" id="KW-0479">Metal-binding</keyword>
<dbReference type="Pfam" id="PF01355">
    <property type="entry name" value="HIPIP"/>
    <property type="match status" value="1"/>
</dbReference>
<gene>
    <name evidence="10" type="ORF">HCU01_34380</name>
    <name evidence="11" type="ORF">SAMN05660971_02608</name>
</gene>
<dbReference type="Proteomes" id="UP000184123">
    <property type="component" value="Unassembled WGS sequence"/>
</dbReference>
<comment type="function">
    <text evidence="1 8">Specific class of high-redox-potential 4Fe-4S ferredoxins. Functions in anaerobic electron transport in most purple and in some other photosynthetic bacteria and in at least one genus (Paracoccus) of halophilic, denitrifying bacteria.</text>
</comment>
<dbReference type="InterPro" id="IPR036369">
    <property type="entry name" value="HIPIP_sf"/>
</dbReference>
<keyword evidence="5 8" id="KW-0249">Electron transport</keyword>
<evidence type="ECO:0000313" key="12">
    <source>
        <dbReference type="Proteomes" id="UP000184123"/>
    </source>
</evidence>
<accession>A0A1M7HEM1</accession>
<evidence type="ECO:0000259" key="9">
    <source>
        <dbReference type="PROSITE" id="PS51373"/>
    </source>
</evidence>
<dbReference type="PROSITE" id="PS51373">
    <property type="entry name" value="HIPIP"/>
    <property type="match status" value="1"/>
</dbReference>
<keyword evidence="3 8" id="KW-0004">4Fe-4S</keyword>
<dbReference type="Gene3D" id="4.10.490.10">
    <property type="entry name" value="High potential iron-sulphur protein"/>
    <property type="match status" value="1"/>
</dbReference>
<evidence type="ECO:0000313" key="13">
    <source>
        <dbReference type="Proteomes" id="UP000321726"/>
    </source>
</evidence>
<keyword evidence="13" id="KW-1185">Reference proteome</keyword>
<proteinExistence type="inferred from homology"/>
<evidence type="ECO:0000313" key="10">
    <source>
        <dbReference type="EMBL" id="GEN25489.1"/>
    </source>
</evidence>
<evidence type="ECO:0000256" key="2">
    <source>
        <dbReference type="ARBA" id="ARBA00022448"/>
    </source>
</evidence>
<name>A0A1M7HEM1_9GAMM</name>
<dbReference type="PROSITE" id="PS51318">
    <property type="entry name" value="TAT"/>
    <property type="match status" value="1"/>
</dbReference>
<dbReference type="InterPro" id="IPR006311">
    <property type="entry name" value="TAT_signal"/>
</dbReference>
<evidence type="ECO:0000256" key="4">
    <source>
        <dbReference type="ARBA" id="ARBA00022723"/>
    </source>
</evidence>
<dbReference type="AlphaFoldDB" id="A0A1M7HEM1"/>
<dbReference type="SUPFAM" id="SSF57652">
    <property type="entry name" value="HIPIP (high potential iron protein)"/>
    <property type="match status" value="1"/>
</dbReference>
<dbReference type="Proteomes" id="UP000321726">
    <property type="component" value="Unassembled WGS sequence"/>
</dbReference>
<dbReference type="EMBL" id="FRCA01000006">
    <property type="protein sequence ID" value="SHM26936.1"/>
    <property type="molecule type" value="Genomic_DNA"/>
</dbReference>
<sequence>MPHQSRRSFLRHVLLGLAALPFGGALLSRSAQANELPRLPLDNGQARALDYVEVASEASDNAAWAEGETCSNCMFFNAENNGCQLFPRHSVEAKGWCQSWAPKA</sequence>